<gene>
    <name evidence="1" type="ORF">S06H3_03977</name>
</gene>
<reference evidence="1" key="1">
    <citation type="journal article" date="2014" name="Front. Microbiol.">
        <title>High frequency of phylogenetically diverse reductive dehalogenase-homologous genes in deep subseafloor sedimentary metagenomes.</title>
        <authorList>
            <person name="Kawai M."/>
            <person name="Futagami T."/>
            <person name="Toyoda A."/>
            <person name="Takaki Y."/>
            <person name="Nishi S."/>
            <person name="Hori S."/>
            <person name="Arai W."/>
            <person name="Tsubouchi T."/>
            <person name="Morono Y."/>
            <person name="Uchiyama I."/>
            <person name="Ito T."/>
            <person name="Fujiyama A."/>
            <person name="Inagaki F."/>
            <person name="Takami H."/>
        </authorList>
    </citation>
    <scope>NUCLEOTIDE SEQUENCE</scope>
    <source>
        <strain evidence="1">Expedition CK06-06</strain>
    </source>
</reference>
<organism evidence="1">
    <name type="scientific">marine sediment metagenome</name>
    <dbReference type="NCBI Taxonomy" id="412755"/>
    <lineage>
        <taxon>unclassified sequences</taxon>
        <taxon>metagenomes</taxon>
        <taxon>ecological metagenomes</taxon>
    </lineage>
</organism>
<name>X1LLY0_9ZZZZ</name>
<protein>
    <submittedName>
        <fullName evidence="1">Uncharacterized protein</fullName>
    </submittedName>
</protein>
<evidence type="ECO:0000313" key="1">
    <source>
        <dbReference type="EMBL" id="GAH95138.1"/>
    </source>
</evidence>
<dbReference type="AlphaFoldDB" id="X1LLY0"/>
<accession>X1LLY0</accession>
<comment type="caution">
    <text evidence="1">The sequence shown here is derived from an EMBL/GenBank/DDBJ whole genome shotgun (WGS) entry which is preliminary data.</text>
</comment>
<sequence>MTGGTLGFTVGEAVELLRYGKFRLLAFQVQIPASEALKIEPPYPYFKKPPAVESIFETRYDYINLAYFYHWGETSRQLDKSTPKVYYEIHHSGNPFKEVKLIQTPEYREGYYRGNHIRKSDLENPCIIFYNKAINIKLWNATGDYPEPEDVFVEFTLFYYNFHEKYFPQVYDILMRNWNLLGEIRDLLKER</sequence>
<dbReference type="EMBL" id="BARV01001351">
    <property type="protein sequence ID" value="GAH95138.1"/>
    <property type="molecule type" value="Genomic_DNA"/>
</dbReference>
<proteinExistence type="predicted"/>